<protein>
    <recommendedName>
        <fullName evidence="3">DUF4906 domain-containing protein</fullName>
    </recommendedName>
</protein>
<evidence type="ECO:0000313" key="1">
    <source>
        <dbReference type="EMBL" id="RHA78637.1"/>
    </source>
</evidence>
<dbReference type="EMBL" id="QSFT01000002">
    <property type="protein sequence ID" value="RHA78637.1"/>
    <property type="molecule type" value="Genomic_DNA"/>
</dbReference>
<accession>A0A413T4K9</accession>
<proteinExistence type="predicted"/>
<evidence type="ECO:0000313" key="2">
    <source>
        <dbReference type="Proteomes" id="UP000283855"/>
    </source>
</evidence>
<dbReference type="AlphaFoldDB" id="A0A413T4K9"/>
<gene>
    <name evidence="1" type="ORF">DW921_01435</name>
</gene>
<reference evidence="1 2" key="1">
    <citation type="submission" date="2018-08" db="EMBL/GenBank/DDBJ databases">
        <title>A genome reference for cultivated species of the human gut microbiota.</title>
        <authorList>
            <person name="Zou Y."/>
            <person name="Xue W."/>
            <person name="Luo G."/>
        </authorList>
    </citation>
    <scope>NUCLEOTIDE SEQUENCE [LARGE SCALE GENOMIC DNA]</scope>
    <source>
        <strain evidence="1 2">AM42-38</strain>
    </source>
</reference>
<organism evidence="1 2">
    <name type="scientific">Phocaeicola coprophilus</name>
    <dbReference type="NCBI Taxonomy" id="387090"/>
    <lineage>
        <taxon>Bacteria</taxon>
        <taxon>Pseudomonadati</taxon>
        <taxon>Bacteroidota</taxon>
        <taxon>Bacteroidia</taxon>
        <taxon>Bacteroidales</taxon>
        <taxon>Bacteroidaceae</taxon>
        <taxon>Phocaeicola</taxon>
    </lineage>
</organism>
<sequence>MVSCAEHLEDMSQGDTSLLKVRGVFSDFASAGSAAGAGEGVSEMKACLFQNGLLTKVYKDLKTTDNLEYSLGVNRLSGTLYMLADTEQLIDWNNLQPQSVTEEEWLQMTASSENGQPHPFWTGKVSLDSLTSGKQTLSVNMKRGVARFDLLVRGTAISVHRLTLKNVRQQGYLFEQNAVSSPEDVTSDDRVCEFAAPLQKDSVGVAYVYEQKNPELMVSVDVSIAGRSYTLEEYLMEDVKRNTVYTLTVRKELLTEELRLEIEEWNKEGDIALTPDLNSAIHFDVESLVLPEGVSVNGGRDVMTLPASALDFELQIDCDNELEWINDPSLPFVVEPVETTWQDANRFRLRKPLLPPGYPEEEALVRFRRKGLQGVYDEDSLKIVLLANPIQLEGELVFGKDDYLCDFARYVDNELGRMTLPEGYELLARFQNEDAWIKVEQVSARSNTYRVVGGWRPNDPKADGREQMATLVVRRISDGNETESYQIKRRNYGLPVTKMNGVWWCKYNAIGNSRSFDDQILVPQDPAAKAGKTVLEYLNTCTPDEYMRLWNRSAYIGDIGIGMEAVAEGGTVKLSGWKNPSVNMGQLDAKALAPDGYEMPAIEYYDRIFNGGWGMRFDRTDGYYTVQSPWEGRAHVYTLSGSRTDLFVGDVQLPELFHAEVYNKTNGVKDECVTFYGPGAQWGSGGVNHNKIVIACYSPENNGWFHAPGLRRQSIGKENSRIIRFIKSPVEYIY</sequence>
<name>A0A413T4K9_9BACT</name>
<dbReference type="Proteomes" id="UP000283855">
    <property type="component" value="Unassembled WGS sequence"/>
</dbReference>
<comment type="caution">
    <text evidence="1">The sequence shown here is derived from an EMBL/GenBank/DDBJ whole genome shotgun (WGS) entry which is preliminary data.</text>
</comment>
<evidence type="ECO:0008006" key="3">
    <source>
        <dbReference type="Google" id="ProtNLM"/>
    </source>
</evidence>